<dbReference type="EMBL" id="OV696691">
    <property type="protein sequence ID" value="CAH1267168.1"/>
    <property type="molecule type" value="Genomic_DNA"/>
</dbReference>
<proteinExistence type="predicted"/>
<evidence type="ECO:0000256" key="1">
    <source>
        <dbReference type="SAM" id="MobiDB-lite"/>
    </source>
</evidence>
<feature type="region of interest" description="Disordered" evidence="1">
    <location>
        <begin position="75"/>
        <end position="109"/>
    </location>
</feature>
<feature type="compositionally biased region" description="Basic and acidic residues" evidence="1">
    <location>
        <begin position="183"/>
        <end position="192"/>
    </location>
</feature>
<gene>
    <name evidence="2" type="primary">Hypp3700</name>
    <name evidence="2" type="ORF">BLAG_LOCUS20619</name>
</gene>
<organism evidence="2 3">
    <name type="scientific">Branchiostoma lanceolatum</name>
    <name type="common">Common lancelet</name>
    <name type="synonym">Amphioxus lanceolatum</name>
    <dbReference type="NCBI Taxonomy" id="7740"/>
    <lineage>
        <taxon>Eukaryota</taxon>
        <taxon>Metazoa</taxon>
        <taxon>Chordata</taxon>
        <taxon>Cephalochordata</taxon>
        <taxon>Leptocardii</taxon>
        <taxon>Amphioxiformes</taxon>
        <taxon>Branchiostomatidae</taxon>
        <taxon>Branchiostoma</taxon>
    </lineage>
</organism>
<reference evidence="2" key="1">
    <citation type="submission" date="2022-01" db="EMBL/GenBank/DDBJ databases">
        <authorList>
            <person name="Braso-Vives M."/>
        </authorList>
    </citation>
    <scope>NUCLEOTIDE SEQUENCE</scope>
</reference>
<feature type="compositionally biased region" description="Basic and acidic residues" evidence="1">
    <location>
        <begin position="97"/>
        <end position="107"/>
    </location>
</feature>
<name>A0A8K0EYE9_BRALA</name>
<feature type="region of interest" description="Disordered" evidence="1">
    <location>
        <begin position="167"/>
        <end position="199"/>
    </location>
</feature>
<protein>
    <submittedName>
        <fullName evidence="2">Hypp3700 protein</fullName>
    </submittedName>
</protein>
<feature type="compositionally biased region" description="Basic and acidic residues" evidence="1">
    <location>
        <begin position="248"/>
        <end position="257"/>
    </location>
</feature>
<evidence type="ECO:0000313" key="3">
    <source>
        <dbReference type="Proteomes" id="UP000838412"/>
    </source>
</evidence>
<evidence type="ECO:0000313" key="2">
    <source>
        <dbReference type="EMBL" id="CAH1267168.1"/>
    </source>
</evidence>
<dbReference type="OrthoDB" id="10102483at2759"/>
<dbReference type="AlphaFoldDB" id="A0A8K0EYE9"/>
<feature type="region of interest" description="Disordered" evidence="1">
    <location>
        <begin position="1"/>
        <end position="38"/>
    </location>
</feature>
<accession>A0A8K0EYE9</accession>
<feature type="region of interest" description="Disordered" evidence="1">
    <location>
        <begin position="230"/>
        <end position="311"/>
    </location>
</feature>
<dbReference type="Proteomes" id="UP000838412">
    <property type="component" value="Chromosome 6"/>
</dbReference>
<sequence length="392" mass="41535">MEKAFKSLSTTPRVQVVPNIAGTIDEPQQEQEATGDSGLNLLSTASAVSSPAGVWYRTAAEPPLLEIVGIQDTKEASGVSKANDPAPQPEEVAVSSPEHHLVEEEKKPKRLARGKGGILYSSIDELESEEMSASVQQYDLLVETPSPLHAADRRAAIMENIVEEHKSTLKASDLTSSSPSADTRGHVSREAEDGGMAPTRAVLVPRWETSSPLHTADRRTTIMEENILEYESAPKASDLRSTPPSADTRGHVSREAEDGGDGADKGCAGSSVDGDDGRKTKGVHDGSGDHAGEADQGSSCGSRPPSQYDAHDDGGCCHHTETATVQAKKCRHAVALEDVQEEDKIQTRCATELDDHKSRCDLAGCAVPSSTSMMGPAKVNKMGSSHVVIILS</sequence>
<feature type="compositionally biased region" description="Polar residues" evidence="1">
    <location>
        <begin position="169"/>
        <end position="181"/>
    </location>
</feature>
<feature type="compositionally biased region" description="Basic and acidic residues" evidence="1">
    <location>
        <begin position="275"/>
        <end position="293"/>
    </location>
</feature>
<feature type="compositionally biased region" description="Polar residues" evidence="1">
    <location>
        <begin position="296"/>
        <end position="305"/>
    </location>
</feature>
<keyword evidence="3" id="KW-1185">Reference proteome</keyword>